<keyword evidence="2" id="KW-1185">Reference proteome</keyword>
<dbReference type="RefSeq" id="WP_204662018.1">
    <property type="nucleotide sequence ID" value="NZ_JAFBDT010000003.1"/>
</dbReference>
<dbReference type="Pfam" id="PF14056">
    <property type="entry name" value="DUF4250"/>
    <property type="match status" value="1"/>
</dbReference>
<name>A0ABS2MNR1_9FIRM</name>
<accession>A0ABS2MNR1</accession>
<dbReference type="Proteomes" id="UP000767854">
    <property type="component" value="Unassembled WGS sequence"/>
</dbReference>
<comment type="caution">
    <text evidence="1">The sequence shown here is derived from an EMBL/GenBank/DDBJ whole genome shotgun (WGS) entry which is preliminary data.</text>
</comment>
<proteinExistence type="predicted"/>
<reference evidence="1 2" key="1">
    <citation type="submission" date="2021-01" db="EMBL/GenBank/DDBJ databases">
        <title>Genomic Encyclopedia of Type Strains, Phase IV (KMG-IV): sequencing the most valuable type-strain genomes for metagenomic binning, comparative biology and taxonomic classification.</title>
        <authorList>
            <person name="Goeker M."/>
        </authorList>
    </citation>
    <scope>NUCLEOTIDE SEQUENCE [LARGE SCALE GENOMIC DNA]</scope>
    <source>
        <strain evidence="1 2">DSM 24436</strain>
    </source>
</reference>
<evidence type="ECO:0008006" key="3">
    <source>
        <dbReference type="Google" id="ProtNLM"/>
    </source>
</evidence>
<evidence type="ECO:0000313" key="2">
    <source>
        <dbReference type="Proteomes" id="UP000767854"/>
    </source>
</evidence>
<sequence length="62" mass="7321">MTFEFPKDPNILLSIINMKLRDAYDSLEILCEDMDIDYDLLQMTLQDAGYEYIASVNQFHQK</sequence>
<dbReference type="EMBL" id="JAFBDT010000003">
    <property type="protein sequence ID" value="MBM7561044.1"/>
    <property type="molecule type" value="Genomic_DNA"/>
</dbReference>
<protein>
    <recommendedName>
        <fullName evidence="3">DUF4250 domain-containing protein</fullName>
    </recommendedName>
</protein>
<organism evidence="1 2">
    <name type="scientific">Fusibacter tunisiensis</name>
    <dbReference type="NCBI Taxonomy" id="1008308"/>
    <lineage>
        <taxon>Bacteria</taxon>
        <taxon>Bacillati</taxon>
        <taxon>Bacillota</taxon>
        <taxon>Clostridia</taxon>
        <taxon>Eubacteriales</taxon>
        <taxon>Eubacteriales Family XII. Incertae Sedis</taxon>
        <taxon>Fusibacter</taxon>
    </lineage>
</organism>
<dbReference type="InterPro" id="IPR025346">
    <property type="entry name" value="DUF4250"/>
</dbReference>
<gene>
    <name evidence="1" type="ORF">JOC49_000561</name>
</gene>
<evidence type="ECO:0000313" key="1">
    <source>
        <dbReference type="EMBL" id="MBM7561044.1"/>
    </source>
</evidence>